<keyword evidence="1" id="KW-1133">Transmembrane helix</keyword>
<dbReference type="InterPro" id="IPR023804">
    <property type="entry name" value="DUF3792_TM"/>
</dbReference>
<dbReference type="Pfam" id="PF12670">
    <property type="entry name" value="DUF3792"/>
    <property type="match status" value="1"/>
</dbReference>
<dbReference type="Proteomes" id="UP000319671">
    <property type="component" value="Unassembled WGS sequence"/>
</dbReference>
<feature type="transmembrane region" description="Helical" evidence="1">
    <location>
        <begin position="80"/>
        <end position="100"/>
    </location>
</feature>
<organism evidence="2 3">
    <name type="scientific">Neobacillus bataviensis</name>
    <dbReference type="NCBI Taxonomy" id="220685"/>
    <lineage>
        <taxon>Bacteria</taxon>
        <taxon>Bacillati</taxon>
        <taxon>Bacillota</taxon>
        <taxon>Bacilli</taxon>
        <taxon>Bacillales</taxon>
        <taxon>Bacillaceae</taxon>
        <taxon>Neobacillus</taxon>
    </lineage>
</organism>
<dbReference type="NCBIfam" id="TIGR04086">
    <property type="entry name" value="TIGR04086_membr"/>
    <property type="match status" value="1"/>
</dbReference>
<comment type="caution">
    <text evidence="2">The sequence shown here is derived from an EMBL/GenBank/DDBJ whole genome shotgun (WGS) entry which is preliminary data.</text>
</comment>
<evidence type="ECO:0000313" key="3">
    <source>
        <dbReference type="Proteomes" id="UP000319671"/>
    </source>
</evidence>
<dbReference type="AlphaFoldDB" id="A0A561DGN1"/>
<protein>
    <submittedName>
        <fullName evidence="2">Putative membrane protein (TIGR04086 family)</fullName>
    </submittedName>
</protein>
<keyword evidence="1" id="KW-0812">Transmembrane</keyword>
<dbReference type="EMBL" id="VIVN01000004">
    <property type="protein sequence ID" value="TWE02520.1"/>
    <property type="molecule type" value="Genomic_DNA"/>
</dbReference>
<evidence type="ECO:0000313" key="2">
    <source>
        <dbReference type="EMBL" id="TWE02520.1"/>
    </source>
</evidence>
<keyword evidence="3" id="KW-1185">Reference proteome</keyword>
<feature type="transmembrane region" description="Helical" evidence="1">
    <location>
        <begin position="20"/>
        <end position="42"/>
    </location>
</feature>
<sequence length="140" mass="15493">MVLERRGRVKIESKSFGVSILYGLIFIFAFALVCSLIFAFILRFTSAQEGSLQYVITALSFIGLFGGGFLSGGKRKEKGWLIGGLTGIIYSFVVFLFQYLGYDRLFDAEQLIYHTCYTLIAMMGGILGVNIAANNSRRSA</sequence>
<evidence type="ECO:0000256" key="1">
    <source>
        <dbReference type="SAM" id="Phobius"/>
    </source>
</evidence>
<feature type="transmembrane region" description="Helical" evidence="1">
    <location>
        <begin position="112"/>
        <end position="133"/>
    </location>
</feature>
<name>A0A561DGN1_9BACI</name>
<gene>
    <name evidence="2" type="ORF">FB550_10463</name>
</gene>
<feature type="transmembrane region" description="Helical" evidence="1">
    <location>
        <begin position="54"/>
        <end position="73"/>
    </location>
</feature>
<proteinExistence type="predicted"/>
<accession>A0A561DGN1</accession>
<reference evidence="2 3" key="1">
    <citation type="submission" date="2019-06" db="EMBL/GenBank/DDBJ databases">
        <title>Sorghum-associated microbial communities from plants grown in Nebraska, USA.</title>
        <authorList>
            <person name="Schachtman D."/>
        </authorList>
    </citation>
    <scope>NUCLEOTIDE SEQUENCE [LARGE SCALE GENOMIC DNA]</scope>
    <source>
        <strain evidence="2 3">2482</strain>
    </source>
</reference>
<keyword evidence="1" id="KW-0472">Membrane</keyword>